<organism evidence="1 2">
    <name type="scientific">Pristionchus entomophagus</name>
    <dbReference type="NCBI Taxonomy" id="358040"/>
    <lineage>
        <taxon>Eukaryota</taxon>
        <taxon>Metazoa</taxon>
        <taxon>Ecdysozoa</taxon>
        <taxon>Nematoda</taxon>
        <taxon>Chromadorea</taxon>
        <taxon>Rhabditida</taxon>
        <taxon>Rhabditina</taxon>
        <taxon>Diplogasteromorpha</taxon>
        <taxon>Diplogasteroidea</taxon>
        <taxon>Neodiplogasteridae</taxon>
        <taxon>Pristionchus</taxon>
    </lineage>
</organism>
<keyword evidence="2" id="KW-1185">Reference proteome</keyword>
<dbReference type="Proteomes" id="UP001432027">
    <property type="component" value="Unassembled WGS sequence"/>
</dbReference>
<name>A0AAV5SQU8_9BILA</name>
<evidence type="ECO:0000313" key="2">
    <source>
        <dbReference type="Proteomes" id="UP001432027"/>
    </source>
</evidence>
<comment type="caution">
    <text evidence="1">The sequence shown here is derived from an EMBL/GenBank/DDBJ whole genome shotgun (WGS) entry which is preliminary data.</text>
</comment>
<dbReference type="EMBL" id="BTSX01000002">
    <property type="protein sequence ID" value="GMS85576.1"/>
    <property type="molecule type" value="Genomic_DNA"/>
</dbReference>
<dbReference type="AlphaFoldDB" id="A0AAV5SQU8"/>
<evidence type="ECO:0008006" key="3">
    <source>
        <dbReference type="Google" id="ProtNLM"/>
    </source>
</evidence>
<feature type="non-terminal residue" evidence="1">
    <location>
        <position position="1"/>
    </location>
</feature>
<gene>
    <name evidence="1" type="ORF">PENTCL1PPCAC_7751</name>
</gene>
<reference evidence="1" key="1">
    <citation type="submission" date="2023-10" db="EMBL/GenBank/DDBJ databases">
        <title>Genome assembly of Pristionchus species.</title>
        <authorList>
            <person name="Yoshida K."/>
            <person name="Sommer R.J."/>
        </authorList>
    </citation>
    <scope>NUCLEOTIDE SEQUENCE</scope>
    <source>
        <strain evidence="1">RS0144</strain>
    </source>
</reference>
<sequence>VSLSEFEEIRETPTGLLIIKLSISAVSSMINPLEWSSIASIGLMISSMAYTVPVKSDFVAPACPLTLTFNSIA</sequence>
<evidence type="ECO:0000313" key="1">
    <source>
        <dbReference type="EMBL" id="GMS85576.1"/>
    </source>
</evidence>
<protein>
    <recommendedName>
        <fullName evidence="3">NADH:ubiquinone reductase (H(+)-translocating)</fullName>
    </recommendedName>
</protein>
<proteinExistence type="predicted"/>
<accession>A0AAV5SQU8</accession>